<dbReference type="InterPro" id="IPR047588">
    <property type="entry name" value="eEF2K_a_kinase_dom"/>
</dbReference>
<dbReference type="WBParaSite" id="SMRG1_21240.1">
    <property type="protein sequence ID" value="SMRG1_21240.1"/>
    <property type="gene ID" value="SMRG1_21240"/>
</dbReference>
<dbReference type="InterPro" id="IPR051852">
    <property type="entry name" value="Alpha-type_PK"/>
</dbReference>
<dbReference type="CDD" id="cd16967">
    <property type="entry name" value="Alpha_kinase_eEF2K"/>
    <property type="match status" value="1"/>
</dbReference>
<dbReference type="Gene3D" id="1.25.40.10">
    <property type="entry name" value="Tetratricopeptide repeat domain"/>
    <property type="match status" value="1"/>
</dbReference>
<evidence type="ECO:0000256" key="10">
    <source>
        <dbReference type="ARBA" id="ARBA00066872"/>
    </source>
</evidence>
<dbReference type="GO" id="GO:1903013">
    <property type="term" value="P:response to differentiation-inducing factor 1"/>
    <property type="evidence" value="ECO:0007669"/>
    <property type="project" value="TreeGrafter"/>
</dbReference>
<keyword evidence="4" id="KW-0547">Nucleotide-binding</keyword>
<sequence length="808" mass="91363">MEESLSESPPVDLFPQALPKIPSDASYPRNQRKLSVREIKIQRSEASNKYAAFTRHSRAKALWKTAFSLISSRGDPWEKFHLQELPEEMAKRYRYNAIKGKWIEDIVRVKIENSPFNRGAMRECFRAKKLSNFSHCSDWSYASNHVAKRYIEKVETHVYFDDVRLQMDAKLWGEEYSRQPSAPKKVDISQMCVLEFINRPEKPLYHLEHFIEGTYRKYNSNSGFVDDLSRNTPQAFSHFTFERSGHRLIVVDIQGVGNLWTDPQIHTFDGKSYGDGNLGIRGMALFFYTHRCNPLCLALSLSAFDLPISEKLSTPFSQLSMKAADNQTENTNGISDNNNNVELSGTVAIPASRRDRYGIRRLVSENIDSSYDLQNNANNHNNDTSSDFVSPIDFVESHSVPSPKLPFLPSRSPVLCRNDILQKTDQINHNSNVISNNGKHNTKYSNNNNTTTTDNNNNNNGNNDDARNDDLIFGPISLHNNSYDSGISFDGPSFGNVFKAQQSIISDPGCDPVCSDLDQSNSHLNSSESSQQLSKEAELIEFFRLHQAGHRSSSIAALHGADTVILGLIHHELARLHASGRLALMHQTGYCQLKCNEIKKHQPSIDIEQELNGNQLNELNRPQNVNWESVLFHLEQSAKLGCLDAIQCLAQYYLNLMIDGPLSECPIKPDPVESRAHGFALISAAASAGDRMAMLYLAEAYYHGDYYSPDTSNHINNNNNGRKQEPDWLAAAHWYEMAAKVVTYDDDATEDDETNQRNPSFVKRSRSGFHSLSEWPIYRLQGRLGEMYAKGGHGLVRDRIKAYYTCIA</sequence>
<keyword evidence="3" id="KW-0808">Transferase</keyword>
<dbReference type="GO" id="GO:0004686">
    <property type="term" value="F:elongation factor-2 kinase activity"/>
    <property type="evidence" value="ECO:0007669"/>
    <property type="project" value="UniProtKB-EC"/>
</dbReference>
<dbReference type="PANTHER" id="PTHR45992:SF2">
    <property type="entry name" value="EUKARYOTIC ELONGATION FACTOR 2 KINASE"/>
    <property type="match status" value="1"/>
</dbReference>
<feature type="region of interest" description="Disordered" evidence="13">
    <location>
        <begin position="1"/>
        <end position="29"/>
    </location>
</feature>
<keyword evidence="2" id="KW-0597">Phosphoprotein</keyword>
<dbReference type="AlphaFoldDB" id="A0AA84ZD08"/>
<evidence type="ECO:0000256" key="7">
    <source>
        <dbReference type="ARBA" id="ARBA00022840"/>
    </source>
</evidence>
<dbReference type="Gene3D" id="3.30.200.20">
    <property type="entry name" value="Phosphorylase Kinase, domain 1"/>
    <property type="match status" value="2"/>
</dbReference>
<keyword evidence="7" id="KW-0067">ATP-binding</keyword>
<dbReference type="SUPFAM" id="SSF56112">
    <property type="entry name" value="Protein kinase-like (PK-like)"/>
    <property type="match status" value="1"/>
</dbReference>
<evidence type="ECO:0000256" key="11">
    <source>
        <dbReference type="ARBA" id="ARBA00067847"/>
    </source>
</evidence>
<evidence type="ECO:0000256" key="8">
    <source>
        <dbReference type="ARBA" id="ARBA00022860"/>
    </source>
</evidence>
<evidence type="ECO:0000256" key="1">
    <source>
        <dbReference type="ARBA" id="ARBA00022527"/>
    </source>
</evidence>
<dbReference type="EC" id="2.7.11.20" evidence="10"/>
<dbReference type="InterPro" id="IPR011990">
    <property type="entry name" value="TPR-like_helical_dom_sf"/>
</dbReference>
<dbReference type="SMART" id="SM00811">
    <property type="entry name" value="Alpha_kinase"/>
    <property type="match status" value="1"/>
</dbReference>
<proteinExistence type="inferred from homology"/>
<dbReference type="GO" id="GO:0031037">
    <property type="term" value="P:myosin II filament disassembly"/>
    <property type="evidence" value="ECO:0007669"/>
    <property type="project" value="TreeGrafter"/>
</dbReference>
<dbReference type="InterPro" id="IPR004166">
    <property type="entry name" value="a-kinase_dom"/>
</dbReference>
<feature type="region of interest" description="Disordered" evidence="13">
    <location>
        <begin position="427"/>
        <end position="468"/>
    </location>
</feature>
<evidence type="ECO:0000256" key="2">
    <source>
        <dbReference type="ARBA" id="ARBA00022553"/>
    </source>
</evidence>
<evidence type="ECO:0000256" key="6">
    <source>
        <dbReference type="ARBA" id="ARBA00022837"/>
    </source>
</evidence>
<evidence type="ECO:0000256" key="12">
    <source>
        <dbReference type="ARBA" id="ARBA00078015"/>
    </source>
</evidence>
<protein>
    <recommendedName>
        <fullName evidence="11">Eukaryotic elongation factor 2 kinase</fullName>
        <ecNumber evidence="10">2.7.11.20</ecNumber>
    </recommendedName>
    <alternativeName>
        <fullName evidence="12">Calcium/calmodulin-dependent eukaryotic elongation factor 2 kinase</fullName>
    </alternativeName>
</protein>
<evidence type="ECO:0000313" key="16">
    <source>
        <dbReference type="WBParaSite" id="SMRG1_21240.1"/>
    </source>
</evidence>
<dbReference type="GO" id="GO:0005524">
    <property type="term" value="F:ATP binding"/>
    <property type="evidence" value="ECO:0007669"/>
    <property type="project" value="UniProtKB-KW"/>
</dbReference>
<organism evidence="15 16">
    <name type="scientific">Schistosoma margrebowiei</name>
    <dbReference type="NCBI Taxonomy" id="48269"/>
    <lineage>
        <taxon>Eukaryota</taxon>
        <taxon>Metazoa</taxon>
        <taxon>Spiralia</taxon>
        <taxon>Lophotrochozoa</taxon>
        <taxon>Platyhelminthes</taxon>
        <taxon>Trematoda</taxon>
        <taxon>Digenea</taxon>
        <taxon>Strigeidida</taxon>
        <taxon>Schistosomatoidea</taxon>
        <taxon>Schistosomatidae</taxon>
        <taxon>Schistosoma</taxon>
    </lineage>
</organism>
<dbReference type="FunFam" id="3.20.200.10:FF:000002">
    <property type="entry name" value="Eukaryotic elongation factor 2 kinase"/>
    <property type="match status" value="1"/>
</dbReference>
<dbReference type="FunFam" id="3.30.200.20:FF:000336">
    <property type="entry name" value="Eukaryotic elongation factor 2 kinase"/>
    <property type="match status" value="1"/>
</dbReference>
<name>A0AA84ZD08_9TREM</name>
<evidence type="ECO:0000256" key="13">
    <source>
        <dbReference type="SAM" id="MobiDB-lite"/>
    </source>
</evidence>
<accession>A0AA84ZD08</accession>
<keyword evidence="5" id="KW-0418">Kinase</keyword>
<evidence type="ECO:0000256" key="9">
    <source>
        <dbReference type="ARBA" id="ARBA00061584"/>
    </source>
</evidence>
<dbReference type="SUPFAM" id="SSF81901">
    <property type="entry name" value="HCP-like"/>
    <property type="match status" value="1"/>
</dbReference>
<evidence type="ECO:0000259" key="14">
    <source>
        <dbReference type="PROSITE" id="PS51158"/>
    </source>
</evidence>
<keyword evidence="1" id="KW-0723">Serine/threonine-protein kinase</keyword>
<evidence type="ECO:0000256" key="4">
    <source>
        <dbReference type="ARBA" id="ARBA00022741"/>
    </source>
</evidence>
<keyword evidence="8" id="KW-0112">Calmodulin-binding</keyword>
<dbReference type="PROSITE" id="PS51158">
    <property type="entry name" value="ALPHA_KINASE"/>
    <property type="match status" value="1"/>
</dbReference>
<feature type="compositionally biased region" description="Low complexity" evidence="13">
    <location>
        <begin position="436"/>
        <end position="463"/>
    </location>
</feature>
<dbReference type="Gene3D" id="3.20.200.10">
    <property type="entry name" value="MHCK/EF2 kinase"/>
    <property type="match status" value="1"/>
</dbReference>
<dbReference type="PANTHER" id="PTHR45992">
    <property type="entry name" value="EUKARYOTIC ELONGATION FACTOR 2 KINASE-RELATED"/>
    <property type="match status" value="1"/>
</dbReference>
<evidence type="ECO:0000313" key="15">
    <source>
        <dbReference type="Proteomes" id="UP000050790"/>
    </source>
</evidence>
<evidence type="ECO:0000256" key="3">
    <source>
        <dbReference type="ARBA" id="ARBA00022679"/>
    </source>
</evidence>
<dbReference type="Pfam" id="PF02816">
    <property type="entry name" value="Alpha_kinase"/>
    <property type="match status" value="1"/>
</dbReference>
<dbReference type="Proteomes" id="UP000050790">
    <property type="component" value="Unassembled WGS sequence"/>
</dbReference>
<dbReference type="GO" id="GO:0005516">
    <property type="term" value="F:calmodulin binding"/>
    <property type="evidence" value="ECO:0007669"/>
    <property type="project" value="UniProtKB-KW"/>
</dbReference>
<dbReference type="InterPro" id="IPR011009">
    <property type="entry name" value="Kinase-like_dom_sf"/>
</dbReference>
<comment type="similarity">
    <text evidence="9">Belongs to the protein kinase superfamily. Alpha-type protein kinase family.</text>
</comment>
<evidence type="ECO:0000256" key="5">
    <source>
        <dbReference type="ARBA" id="ARBA00022777"/>
    </source>
</evidence>
<feature type="domain" description="Alpha-type protein kinase" evidence="14">
    <location>
        <begin position="94"/>
        <end position="304"/>
    </location>
</feature>
<reference evidence="16" key="1">
    <citation type="submission" date="2023-11" db="UniProtKB">
        <authorList>
            <consortium name="WormBaseParasite"/>
        </authorList>
    </citation>
    <scope>IDENTIFICATION</scope>
</reference>
<keyword evidence="6" id="KW-0106">Calcium</keyword>